<feature type="signal peptide" evidence="2">
    <location>
        <begin position="1"/>
        <end position="30"/>
    </location>
</feature>
<keyword evidence="2" id="KW-0732">Signal</keyword>
<dbReference type="InterPro" id="IPR001119">
    <property type="entry name" value="SLH_dom"/>
</dbReference>
<dbReference type="OrthoDB" id="262125at2"/>
<dbReference type="SUPFAM" id="SSF69304">
    <property type="entry name" value="Tricorn protease N-terminal domain"/>
    <property type="match status" value="1"/>
</dbReference>
<dbReference type="eggNOG" id="COG0823">
    <property type="taxonomic scope" value="Bacteria"/>
</dbReference>
<dbReference type="InterPro" id="IPR011659">
    <property type="entry name" value="WD40"/>
</dbReference>
<dbReference type="InterPro" id="IPR011042">
    <property type="entry name" value="6-blade_b-propeller_TolB-like"/>
</dbReference>
<dbReference type="STRING" id="1229780.BN381_80026"/>
<dbReference type="Pfam" id="PF00395">
    <property type="entry name" value="SLH"/>
    <property type="match status" value="3"/>
</dbReference>
<reference evidence="4 5" key="1">
    <citation type="journal article" date="2013" name="ISME J.">
        <title>Metabolic model for the filamentous 'Candidatus Microthrix parvicella' based on genomic and metagenomic analyses.</title>
        <authorList>
            <person name="Jon McIlroy S."/>
            <person name="Kristiansen R."/>
            <person name="Albertsen M."/>
            <person name="Michael Karst S."/>
            <person name="Rossetti S."/>
            <person name="Lund Nielsen J."/>
            <person name="Tandoi V."/>
            <person name="James Seviour R."/>
            <person name="Nielsen P.H."/>
        </authorList>
    </citation>
    <scope>NUCLEOTIDE SEQUENCE [LARGE SCALE GENOMIC DNA]</scope>
    <source>
        <strain evidence="4 5">RN1</strain>
    </source>
</reference>
<dbReference type="eggNOG" id="COG1572">
    <property type="taxonomic scope" value="Bacteria"/>
</dbReference>
<comment type="similarity">
    <text evidence="1">Belongs to the TolB family.</text>
</comment>
<feature type="domain" description="SLH" evidence="3">
    <location>
        <begin position="882"/>
        <end position="945"/>
    </location>
</feature>
<dbReference type="eggNOG" id="COG1404">
    <property type="taxonomic scope" value="Bacteria"/>
</dbReference>
<dbReference type="RefSeq" id="WP_012230246.1">
    <property type="nucleotide sequence ID" value="NZ_HG422565.1"/>
</dbReference>
<keyword evidence="5" id="KW-1185">Reference proteome</keyword>
<comment type="caution">
    <text evidence="4">The sequence shown here is derived from an EMBL/GenBank/DDBJ whole genome shotgun (WGS) entry which is preliminary data.</text>
</comment>
<proteinExistence type="inferred from homology"/>
<feature type="chain" id="PRO_5039024617" description="SLH domain-containing protein" evidence="2">
    <location>
        <begin position="31"/>
        <end position="1056"/>
    </location>
</feature>
<evidence type="ECO:0000259" key="3">
    <source>
        <dbReference type="PROSITE" id="PS51272"/>
    </source>
</evidence>
<evidence type="ECO:0000313" key="5">
    <source>
        <dbReference type="Proteomes" id="UP000018291"/>
    </source>
</evidence>
<dbReference type="PANTHER" id="PTHR36842">
    <property type="entry name" value="PROTEIN TOLB HOMOLOG"/>
    <property type="match status" value="1"/>
</dbReference>
<dbReference type="Proteomes" id="UP000018291">
    <property type="component" value="Unassembled WGS sequence"/>
</dbReference>
<sequence>MAGRCANRRRHRNIVGACIAALVIAGSVVAQTRPAGAAVPTISVVSSMQQVRPTQTLSPTPGSVSLTSARNEVESFQIVVQGPATNVSLSGDLFGWGTTGRYRMAYNDVVEPSDGEGAVGRWGDALIPEVDQLYSQNRNAFPFDVPSGENRVIWVDVFVPTTVGSGVFADSLTLSANGTSTQVAVTLEVLNLTIPATSSLRSAFYLNYQSGSDDSICRAHTGTNNCGGDATLRRTLYSMYSRLALDNRTTLANGSGLRADQNPANYLTAEWENLIEGPTIRGTGAVPAGAKWRLGNAQATTVSQYAYRDWHCRAACANAWEAEATEAGQDFSNKFVWYGCDEPNDSATEWATCAPFANEAKTAWNRPSMVTATIGQLNARAGPAGMPDTGILVPPINRIHDKPGQLLAGDQRPTYNAFLGTPGRELWLYASCLSHGCGGDTFGSPISYWDGWPGYAVDAPAVQSRAMSWMAWRYDATGELYWSVNARLDSAFSSGGLFESGANGDGTLFAPGTVANIGGTNAIPLETVRLKRIRDGREDYELMKWLDGHGRGADVDAVVDTAFPTAYSATSVKDGTGSASLLSARDSLLALARSELGAETTADVAFSSDRDGNLELYTMEDDGGVQTRLTDDPAADRFPAWSPDGQRIAWTRGSDLWVMAADGTSPVNLSEGIADTLSKPAWSKDGSQLVFVRRTGGHDEIWRMNADGGGIAAVVTFAAAGANSYDPTVNASDVVFYSQAGDLYRVNLSGTGRTPVLTGATVDEVPDLGNGGKRMAFSRSNNGATPYDVFTSRLDGTDRHNLTATSAGGAGVNDLHASFSPDDLRLVFVSFVGGDAEIWRIGADGLGAGALTSNTAGDMDPDWRTMSPPTPAYPCLTNPPGPPHGFGDVAAGAYYSDSVAWLVSSGITSGVGPGTFGPSQQVTRAQMAAFLWKVVCSPTPAQRHTFGDVSTNAYYDQAVSWLVGAGVTGGTGPETYSPAQPVTRGQMATFLWKLAGSPPPSQTNSFGDVSPSAYYSQAVSWLTEAQITSGVAPGMFGPNLKLNRWQMAVFLDRYAN</sequence>
<feature type="domain" description="SLH" evidence="3">
    <location>
        <begin position="1002"/>
        <end position="1056"/>
    </location>
</feature>
<organism evidence="4 5">
    <name type="scientific">Candidatus Neomicrothrix parvicella RN1</name>
    <dbReference type="NCBI Taxonomy" id="1229780"/>
    <lineage>
        <taxon>Bacteria</taxon>
        <taxon>Bacillati</taxon>
        <taxon>Actinomycetota</taxon>
        <taxon>Acidimicrobiia</taxon>
        <taxon>Acidimicrobiales</taxon>
        <taxon>Microthrixaceae</taxon>
        <taxon>Candidatus Neomicrothrix</taxon>
    </lineage>
</organism>
<dbReference type="PANTHER" id="PTHR36842:SF1">
    <property type="entry name" value="PROTEIN TOLB"/>
    <property type="match status" value="1"/>
</dbReference>
<dbReference type="HOGENOM" id="CLU_289985_0_0_11"/>
<dbReference type="PROSITE" id="PS51272">
    <property type="entry name" value="SLH"/>
    <property type="match status" value="3"/>
</dbReference>
<evidence type="ECO:0000256" key="1">
    <source>
        <dbReference type="ARBA" id="ARBA00009820"/>
    </source>
</evidence>
<dbReference type="AlphaFoldDB" id="R4Z6P0"/>
<dbReference type="EMBL" id="CANL01000078">
    <property type="protein sequence ID" value="CCM65496.1"/>
    <property type="molecule type" value="Genomic_DNA"/>
</dbReference>
<dbReference type="Gene3D" id="2.120.10.30">
    <property type="entry name" value="TolB, C-terminal domain"/>
    <property type="match status" value="2"/>
</dbReference>
<gene>
    <name evidence="4" type="ORF">BN381_80026</name>
</gene>
<dbReference type="Pfam" id="PF07676">
    <property type="entry name" value="PD40"/>
    <property type="match status" value="3"/>
</dbReference>
<protein>
    <recommendedName>
        <fullName evidence="3">SLH domain-containing protein</fullName>
    </recommendedName>
</protein>
<accession>R4Z6P0</accession>
<evidence type="ECO:0000313" key="4">
    <source>
        <dbReference type="EMBL" id="CCM65496.1"/>
    </source>
</evidence>
<evidence type="ECO:0000256" key="2">
    <source>
        <dbReference type="SAM" id="SignalP"/>
    </source>
</evidence>
<feature type="domain" description="SLH" evidence="3">
    <location>
        <begin position="946"/>
        <end position="1001"/>
    </location>
</feature>
<name>R4Z6P0_9ACTN</name>